<protein>
    <submittedName>
        <fullName evidence="2">Uncharacterized protein</fullName>
    </submittedName>
</protein>
<dbReference type="AlphaFoldDB" id="A0ABD1GGL8"/>
<reference evidence="2 3" key="1">
    <citation type="submission" date="2024-06" db="EMBL/GenBank/DDBJ databases">
        <title>A chromosome level genome sequence of Diviner's sage (Salvia divinorum).</title>
        <authorList>
            <person name="Ford S.A."/>
            <person name="Ro D.-K."/>
            <person name="Ness R.W."/>
            <person name="Phillips M.A."/>
        </authorList>
    </citation>
    <scope>NUCLEOTIDE SEQUENCE [LARGE SCALE GENOMIC DNA]</scope>
    <source>
        <strain evidence="2">SAF-2024a</strain>
        <tissue evidence="2">Leaf</tissue>
    </source>
</reference>
<organism evidence="2 3">
    <name type="scientific">Salvia divinorum</name>
    <name type="common">Maria pastora</name>
    <name type="synonym">Diviner's sage</name>
    <dbReference type="NCBI Taxonomy" id="28513"/>
    <lineage>
        <taxon>Eukaryota</taxon>
        <taxon>Viridiplantae</taxon>
        <taxon>Streptophyta</taxon>
        <taxon>Embryophyta</taxon>
        <taxon>Tracheophyta</taxon>
        <taxon>Spermatophyta</taxon>
        <taxon>Magnoliopsida</taxon>
        <taxon>eudicotyledons</taxon>
        <taxon>Gunneridae</taxon>
        <taxon>Pentapetalae</taxon>
        <taxon>asterids</taxon>
        <taxon>lamiids</taxon>
        <taxon>Lamiales</taxon>
        <taxon>Lamiaceae</taxon>
        <taxon>Nepetoideae</taxon>
        <taxon>Mentheae</taxon>
        <taxon>Salviinae</taxon>
        <taxon>Salvia</taxon>
        <taxon>Salvia subgen. Calosphace</taxon>
    </lineage>
</organism>
<proteinExistence type="predicted"/>
<keyword evidence="3" id="KW-1185">Reference proteome</keyword>
<dbReference type="EMBL" id="JBEAFC010000008">
    <property type="protein sequence ID" value="KAL1543149.1"/>
    <property type="molecule type" value="Genomic_DNA"/>
</dbReference>
<evidence type="ECO:0000256" key="1">
    <source>
        <dbReference type="SAM" id="MobiDB-lite"/>
    </source>
</evidence>
<gene>
    <name evidence="2" type="ORF">AAHA92_20159</name>
</gene>
<evidence type="ECO:0000313" key="3">
    <source>
        <dbReference type="Proteomes" id="UP001567538"/>
    </source>
</evidence>
<feature type="region of interest" description="Disordered" evidence="1">
    <location>
        <begin position="1"/>
        <end position="20"/>
    </location>
</feature>
<dbReference type="Proteomes" id="UP001567538">
    <property type="component" value="Unassembled WGS sequence"/>
</dbReference>
<sequence length="72" mass="7899">MILSPTTLLAGPETPAPPPELVQQLPKLIKIATGPSKRAQRCRRVAGLPPLLSRRISGVRMDWLNLSKVEHP</sequence>
<name>A0ABD1GGL8_SALDI</name>
<evidence type="ECO:0000313" key="2">
    <source>
        <dbReference type="EMBL" id="KAL1543149.1"/>
    </source>
</evidence>
<comment type="caution">
    <text evidence="2">The sequence shown here is derived from an EMBL/GenBank/DDBJ whole genome shotgun (WGS) entry which is preliminary data.</text>
</comment>
<accession>A0ABD1GGL8</accession>